<keyword evidence="2" id="KW-1185">Reference proteome</keyword>
<gene>
    <name evidence="1" type="ORF">HPB48_012766</name>
</gene>
<comment type="caution">
    <text evidence="1">The sequence shown here is derived from an EMBL/GenBank/DDBJ whole genome shotgun (WGS) entry which is preliminary data.</text>
</comment>
<dbReference type="AlphaFoldDB" id="A0A9J6G252"/>
<dbReference type="VEuPathDB" id="VectorBase:HLOH_061154"/>
<sequence length="66" mass="7383">MLKKFDRKEQTLDVLWLDVCSHDHKELLSFIKIILCLSHGNAAAGGGFSVNKECLVENLEDVLLIA</sequence>
<proteinExistence type="predicted"/>
<reference evidence="1 2" key="1">
    <citation type="journal article" date="2020" name="Cell">
        <title>Large-Scale Comparative Analyses of Tick Genomes Elucidate Their Genetic Diversity and Vector Capacities.</title>
        <authorList>
            <consortium name="Tick Genome and Microbiome Consortium (TIGMIC)"/>
            <person name="Jia N."/>
            <person name="Wang J."/>
            <person name="Shi W."/>
            <person name="Du L."/>
            <person name="Sun Y."/>
            <person name="Zhan W."/>
            <person name="Jiang J.F."/>
            <person name="Wang Q."/>
            <person name="Zhang B."/>
            <person name="Ji P."/>
            <person name="Bell-Sakyi L."/>
            <person name="Cui X.M."/>
            <person name="Yuan T.T."/>
            <person name="Jiang B.G."/>
            <person name="Yang W.F."/>
            <person name="Lam T.T."/>
            <person name="Chang Q.C."/>
            <person name="Ding S.J."/>
            <person name="Wang X.J."/>
            <person name="Zhu J.G."/>
            <person name="Ruan X.D."/>
            <person name="Zhao L."/>
            <person name="Wei J.T."/>
            <person name="Ye R.Z."/>
            <person name="Que T.C."/>
            <person name="Du C.H."/>
            <person name="Zhou Y.H."/>
            <person name="Cheng J.X."/>
            <person name="Dai P.F."/>
            <person name="Guo W.B."/>
            <person name="Han X.H."/>
            <person name="Huang E.J."/>
            <person name="Li L.F."/>
            <person name="Wei W."/>
            <person name="Gao Y.C."/>
            <person name="Liu J.Z."/>
            <person name="Shao H.Z."/>
            <person name="Wang X."/>
            <person name="Wang C.C."/>
            <person name="Yang T.C."/>
            <person name="Huo Q.B."/>
            <person name="Li W."/>
            <person name="Chen H.Y."/>
            <person name="Chen S.E."/>
            <person name="Zhou L.G."/>
            <person name="Ni X.B."/>
            <person name="Tian J.H."/>
            <person name="Sheng Y."/>
            <person name="Liu T."/>
            <person name="Pan Y.S."/>
            <person name="Xia L.Y."/>
            <person name="Li J."/>
            <person name="Zhao F."/>
            <person name="Cao W.C."/>
        </authorList>
    </citation>
    <scope>NUCLEOTIDE SEQUENCE [LARGE SCALE GENOMIC DNA]</scope>
    <source>
        <strain evidence="1">HaeL-2018</strain>
    </source>
</reference>
<evidence type="ECO:0000313" key="1">
    <source>
        <dbReference type="EMBL" id="KAH9369131.1"/>
    </source>
</evidence>
<dbReference type="Proteomes" id="UP000821853">
    <property type="component" value="Chromosome 2"/>
</dbReference>
<protein>
    <submittedName>
        <fullName evidence="1">Uncharacterized protein</fullName>
    </submittedName>
</protein>
<name>A0A9J6G252_HAELO</name>
<evidence type="ECO:0000313" key="2">
    <source>
        <dbReference type="Proteomes" id="UP000821853"/>
    </source>
</evidence>
<dbReference type="EMBL" id="JABSTR010000004">
    <property type="protein sequence ID" value="KAH9369131.1"/>
    <property type="molecule type" value="Genomic_DNA"/>
</dbReference>
<accession>A0A9J6G252</accession>
<dbReference type="OrthoDB" id="6751875at2759"/>
<organism evidence="1 2">
    <name type="scientific">Haemaphysalis longicornis</name>
    <name type="common">Bush tick</name>
    <dbReference type="NCBI Taxonomy" id="44386"/>
    <lineage>
        <taxon>Eukaryota</taxon>
        <taxon>Metazoa</taxon>
        <taxon>Ecdysozoa</taxon>
        <taxon>Arthropoda</taxon>
        <taxon>Chelicerata</taxon>
        <taxon>Arachnida</taxon>
        <taxon>Acari</taxon>
        <taxon>Parasitiformes</taxon>
        <taxon>Ixodida</taxon>
        <taxon>Ixodoidea</taxon>
        <taxon>Ixodidae</taxon>
        <taxon>Haemaphysalinae</taxon>
        <taxon>Haemaphysalis</taxon>
    </lineage>
</organism>